<dbReference type="InterPro" id="IPR016132">
    <property type="entry name" value="Phyto_chromo_attachment"/>
</dbReference>
<evidence type="ECO:0000256" key="6">
    <source>
        <dbReference type="ARBA" id="ARBA00023136"/>
    </source>
</evidence>
<dbReference type="Gene3D" id="1.10.287.950">
    <property type="entry name" value="Methyl-accepting chemotaxis protein"/>
    <property type="match status" value="1"/>
</dbReference>
<dbReference type="PANTHER" id="PTHR32089:SF114">
    <property type="entry name" value="METHYL-ACCEPTING CHEMOTAXIS PROTEIN MCPB"/>
    <property type="match status" value="1"/>
</dbReference>
<evidence type="ECO:0000256" key="4">
    <source>
        <dbReference type="ARBA" id="ARBA00022692"/>
    </source>
</evidence>
<feature type="transmembrane region" description="Helical" evidence="11">
    <location>
        <begin position="356"/>
        <end position="379"/>
    </location>
</feature>
<dbReference type="SMART" id="SM00065">
    <property type="entry name" value="GAF"/>
    <property type="match status" value="1"/>
</dbReference>
<dbReference type="GO" id="GO:0005886">
    <property type="term" value="C:plasma membrane"/>
    <property type="evidence" value="ECO:0007669"/>
    <property type="project" value="UniProtKB-SubCell"/>
</dbReference>
<evidence type="ECO:0000256" key="9">
    <source>
        <dbReference type="PROSITE-ProRule" id="PRU00284"/>
    </source>
</evidence>
<dbReference type="Pfam" id="PF01590">
    <property type="entry name" value="GAF"/>
    <property type="match status" value="1"/>
</dbReference>
<comment type="caution">
    <text evidence="15">The sequence shown here is derived from an EMBL/GenBank/DDBJ whole genome shotgun (WGS) entry which is preliminary data.</text>
</comment>
<feature type="domain" description="Phytochrome chromophore attachment site" evidence="12">
    <location>
        <begin position="456"/>
        <end position="596"/>
    </location>
</feature>
<name>A0A2A2TM50_9CYAN</name>
<dbReference type="Pfam" id="PF00015">
    <property type="entry name" value="MCPsignal"/>
    <property type="match status" value="1"/>
</dbReference>
<dbReference type="SUPFAM" id="SSF55781">
    <property type="entry name" value="GAF domain-like"/>
    <property type="match status" value="1"/>
</dbReference>
<proteinExistence type="inferred from homology"/>
<dbReference type="InterPro" id="IPR029151">
    <property type="entry name" value="Sensor-like_sf"/>
</dbReference>
<keyword evidence="2" id="KW-1003">Cell membrane</keyword>
<evidence type="ECO:0000256" key="8">
    <source>
        <dbReference type="ARBA" id="ARBA00029447"/>
    </source>
</evidence>
<dbReference type="PROSITE" id="PS50046">
    <property type="entry name" value="PHYTOCHROME_2"/>
    <property type="match status" value="1"/>
</dbReference>
<keyword evidence="16" id="KW-1185">Reference proteome</keyword>
<evidence type="ECO:0000313" key="16">
    <source>
        <dbReference type="Proteomes" id="UP000218238"/>
    </source>
</evidence>
<keyword evidence="4 11" id="KW-0812">Transmembrane</keyword>
<dbReference type="CDD" id="cd11386">
    <property type="entry name" value="MCP_signal"/>
    <property type="match status" value="1"/>
</dbReference>
<comment type="subcellular location">
    <subcellularLocation>
        <location evidence="1">Cell membrane</location>
        <topology evidence="1">Multi-pass membrane protein</topology>
    </subcellularLocation>
</comment>
<organism evidence="15 16">
    <name type="scientific">Brunnivagina elsteri CCALA 953</name>
    <dbReference type="NCBI Taxonomy" id="987040"/>
    <lineage>
        <taxon>Bacteria</taxon>
        <taxon>Bacillati</taxon>
        <taxon>Cyanobacteriota</taxon>
        <taxon>Cyanophyceae</taxon>
        <taxon>Nostocales</taxon>
        <taxon>Calotrichaceae</taxon>
        <taxon>Brunnivagina</taxon>
    </lineage>
</organism>
<feature type="region of interest" description="Disordered" evidence="10">
    <location>
        <begin position="1"/>
        <end position="35"/>
    </location>
</feature>
<dbReference type="AlphaFoldDB" id="A0A2A2TM50"/>
<evidence type="ECO:0000256" key="11">
    <source>
        <dbReference type="SAM" id="Phobius"/>
    </source>
</evidence>
<evidence type="ECO:0000256" key="5">
    <source>
        <dbReference type="ARBA" id="ARBA00022989"/>
    </source>
</evidence>
<dbReference type="InterPro" id="IPR004089">
    <property type="entry name" value="MCPsignal_dom"/>
</dbReference>
<feature type="compositionally biased region" description="Polar residues" evidence="10">
    <location>
        <begin position="1"/>
        <end position="11"/>
    </location>
</feature>
<evidence type="ECO:0000313" key="15">
    <source>
        <dbReference type="EMBL" id="PAX59492.1"/>
    </source>
</evidence>
<keyword evidence="5 11" id="KW-1133">Transmembrane helix</keyword>
<dbReference type="Gene3D" id="3.30.450.40">
    <property type="match status" value="2"/>
</dbReference>
<dbReference type="Proteomes" id="UP000218238">
    <property type="component" value="Unassembled WGS sequence"/>
</dbReference>
<feature type="domain" description="HAMP" evidence="14">
    <location>
        <begin position="380"/>
        <end position="432"/>
    </location>
</feature>
<dbReference type="FunFam" id="1.10.287.950:FF:000001">
    <property type="entry name" value="Methyl-accepting chemotaxis sensory transducer"/>
    <property type="match status" value="1"/>
</dbReference>
<dbReference type="InterPro" id="IPR033479">
    <property type="entry name" value="dCache_1"/>
</dbReference>
<dbReference type="Gene3D" id="3.30.450.20">
    <property type="entry name" value="PAS domain"/>
    <property type="match status" value="1"/>
</dbReference>
<accession>A0A2A2TM50</accession>
<feature type="domain" description="Methyl-accepting transducer" evidence="13">
    <location>
        <begin position="685"/>
        <end position="921"/>
    </location>
</feature>
<feature type="transmembrane region" description="Helical" evidence="11">
    <location>
        <begin position="79"/>
        <end position="102"/>
    </location>
</feature>
<dbReference type="Pfam" id="PF00672">
    <property type="entry name" value="HAMP"/>
    <property type="match status" value="1"/>
</dbReference>
<keyword evidence="7 9" id="KW-0807">Transducer</keyword>
<dbReference type="PANTHER" id="PTHR32089">
    <property type="entry name" value="METHYL-ACCEPTING CHEMOTAXIS PROTEIN MCPB"/>
    <property type="match status" value="1"/>
</dbReference>
<feature type="domain" description="HAMP" evidence="14">
    <location>
        <begin position="629"/>
        <end position="680"/>
    </location>
</feature>
<dbReference type="OrthoDB" id="419276at2"/>
<comment type="similarity">
    <text evidence="8">Belongs to the methyl-accepting chemotaxis (MCP) protein family.</text>
</comment>
<dbReference type="InterPro" id="IPR003660">
    <property type="entry name" value="HAMP_dom"/>
</dbReference>
<keyword evidence="3" id="KW-0145">Chemotaxis</keyword>
<dbReference type="PROSITE" id="PS50885">
    <property type="entry name" value="HAMP"/>
    <property type="match status" value="2"/>
</dbReference>
<evidence type="ECO:0000256" key="7">
    <source>
        <dbReference type="ARBA" id="ARBA00023224"/>
    </source>
</evidence>
<evidence type="ECO:0000256" key="3">
    <source>
        <dbReference type="ARBA" id="ARBA00022500"/>
    </source>
</evidence>
<reference evidence="15 16" key="1">
    <citation type="submission" date="2017-08" db="EMBL/GenBank/DDBJ databases">
        <title>Draft genome sequence of filamentous cyanobacterium Calothrix elsteri CCALA 953.</title>
        <authorList>
            <person name="Gagunashvili A.N."/>
            <person name="Elster J."/>
            <person name="Andresson O.S."/>
        </authorList>
    </citation>
    <scope>NUCLEOTIDE SEQUENCE [LARGE SCALE GENOMIC DNA]</scope>
    <source>
        <strain evidence="15 16">CCALA 953</strain>
    </source>
</reference>
<protein>
    <submittedName>
        <fullName evidence="15">Chemotaxis protein</fullName>
    </submittedName>
</protein>
<dbReference type="EMBL" id="NTFS01000049">
    <property type="protein sequence ID" value="PAX59492.1"/>
    <property type="molecule type" value="Genomic_DNA"/>
</dbReference>
<dbReference type="CDD" id="cd12914">
    <property type="entry name" value="PDC1_DGC_like"/>
    <property type="match status" value="1"/>
</dbReference>
<sequence length="958" mass="105137">MLNKTDAAQSSNDKEGSSLKVSSSDTIAKNNSNNVNSNAINTSNMVIYSHPSAIKTQTEVSNKKFVAGNFHKLSLQTKATILAIAIGTLPVLGLGALSYTIASKSIENKISLIQQSEAEGFVDKVNRFMIERYGDIQVLGDLPIFANRRIRESSTPQEKQAILDKFIASYKVYDNIAVFNPNGELFAQSQGQPLPNHSDRNYFQEALKTGRPVISQPTISPVTKIPSIFTAAPVKDSVTGEVIAIVRARMPIKSLENIIVNYSDNDKEYHLVDDSGKFFLAKDKNQIGRNAKEDFPGLDKQSEANTSGTFLATDKLDNKEELLSYASRNLDGLPDLKWQAILTTEKTTAFTAQRELFLINTVFTGLTALIVAVIAYLLAKRATAPILNATNAVSRLGKGELNTRLQIEGNDELGVLGSNINQMAEQLQLLLQKQELDAQRTKNLAEITLRMRRSLRNEEILDTAVREIRQAIATDRVIFYQFNPQTWDGEIVAESVMAGFPRMMGVEIDDPCFRERHVESYKNGRVRAINDIYKDPSLKNAACYIKMLEKFAVKANLIAPVIKQEQLIGLIIAHQCDRPREWELSDVDLFKQLAIQIGYALEQAQLLEVVEKGLMVAEQSTEVERNQKEALQMQLLELLTEVEGAASGDLTVRADVTAGEIGTVADFFNSIVESLRDIVTQVKDTATKVNFAIGKNSGAINDLANEALQQATEINHTLGAVDKMTFSMQAVAENAQQAERVANTARTTAVKSGQAMDKTVQNILNLRETVGETTKKVKRLGESTQQISRVVALINQISMQTNLLAINAGIEAARAGEEGQGFVVVAEEVGELAARSAAATKEIEQIVENIQRETTDVVQAMELGTTQVVEGTHIVEDAKSSLSQILEVSRQIDVLVQSISNATVSQVETSQTVSKLMKEIALTSQRTSASSHQVSESLQKTVEISQQLQATVGTFKVS</sequence>
<dbReference type="RefSeq" id="WP_095720960.1">
    <property type="nucleotide sequence ID" value="NZ_NTFS01000049.1"/>
</dbReference>
<dbReference type="SUPFAM" id="SSF158472">
    <property type="entry name" value="HAMP domain-like"/>
    <property type="match status" value="1"/>
</dbReference>
<evidence type="ECO:0000256" key="1">
    <source>
        <dbReference type="ARBA" id="ARBA00004651"/>
    </source>
</evidence>
<dbReference type="SUPFAM" id="SSF103190">
    <property type="entry name" value="Sensory domain-like"/>
    <property type="match status" value="1"/>
</dbReference>
<gene>
    <name evidence="15" type="ORF">CK510_06715</name>
</gene>
<dbReference type="GO" id="GO:0007165">
    <property type="term" value="P:signal transduction"/>
    <property type="evidence" value="ECO:0007669"/>
    <property type="project" value="UniProtKB-KW"/>
</dbReference>
<keyword evidence="6 11" id="KW-0472">Membrane</keyword>
<evidence type="ECO:0000259" key="13">
    <source>
        <dbReference type="PROSITE" id="PS50111"/>
    </source>
</evidence>
<dbReference type="SUPFAM" id="SSF58104">
    <property type="entry name" value="Methyl-accepting chemotaxis protein (MCP) signaling domain"/>
    <property type="match status" value="1"/>
</dbReference>
<evidence type="ECO:0000259" key="14">
    <source>
        <dbReference type="PROSITE" id="PS50885"/>
    </source>
</evidence>
<evidence type="ECO:0000256" key="10">
    <source>
        <dbReference type="SAM" id="MobiDB-lite"/>
    </source>
</evidence>
<dbReference type="GO" id="GO:0006935">
    <property type="term" value="P:chemotaxis"/>
    <property type="evidence" value="ECO:0007669"/>
    <property type="project" value="UniProtKB-KW"/>
</dbReference>
<evidence type="ECO:0000256" key="2">
    <source>
        <dbReference type="ARBA" id="ARBA00022475"/>
    </source>
</evidence>
<dbReference type="Gene3D" id="6.10.340.10">
    <property type="match status" value="1"/>
</dbReference>
<dbReference type="CDD" id="cd06225">
    <property type="entry name" value="HAMP"/>
    <property type="match status" value="2"/>
</dbReference>
<dbReference type="InterPro" id="IPR003018">
    <property type="entry name" value="GAF"/>
</dbReference>
<dbReference type="Pfam" id="PF02743">
    <property type="entry name" value="dCache_1"/>
    <property type="match status" value="1"/>
</dbReference>
<evidence type="ECO:0000259" key="12">
    <source>
        <dbReference type="PROSITE" id="PS50046"/>
    </source>
</evidence>
<dbReference type="SMART" id="SM00283">
    <property type="entry name" value="MA"/>
    <property type="match status" value="1"/>
</dbReference>
<dbReference type="InterPro" id="IPR029016">
    <property type="entry name" value="GAF-like_dom_sf"/>
</dbReference>
<dbReference type="PROSITE" id="PS50111">
    <property type="entry name" value="CHEMOTAXIS_TRANSDUC_2"/>
    <property type="match status" value="1"/>
</dbReference>
<feature type="compositionally biased region" description="Polar residues" evidence="10">
    <location>
        <begin position="19"/>
        <end position="29"/>
    </location>
</feature>
<dbReference type="SMART" id="SM00304">
    <property type="entry name" value="HAMP"/>
    <property type="match status" value="2"/>
</dbReference>